<dbReference type="OrthoDB" id="9805913at2"/>
<evidence type="ECO:0000256" key="1">
    <source>
        <dbReference type="ARBA" id="ARBA00010164"/>
    </source>
</evidence>
<keyword evidence="3" id="KW-0418">Kinase</keyword>
<gene>
    <name evidence="7" type="ORF">SAE02_28570</name>
</gene>
<feature type="domain" description="HipA N-terminal subdomain 1" evidence="6">
    <location>
        <begin position="26"/>
        <end position="125"/>
    </location>
</feature>
<organism evidence="7 8">
    <name type="scientific">Skermanella aerolata</name>
    <dbReference type="NCBI Taxonomy" id="393310"/>
    <lineage>
        <taxon>Bacteria</taxon>
        <taxon>Pseudomonadati</taxon>
        <taxon>Pseudomonadota</taxon>
        <taxon>Alphaproteobacteria</taxon>
        <taxon>Rhodospirillales</taxon>
        <taxon>Azospirillaceae</taxon>
        <taxon>Skermanella</taxon>
    </lineage>
</organism>
<evidence type="ECO:0000256" key="4">
    <source>
        <dbReference type="SAM" id="MobiDB-lite"/>
    </source>
</evidence>
<dbReference type="AlphaFoldDB" id="A0A512DQH2"/>
<dbReference type="Pfam" id="PF07804">
    <property type="entry name" value="HipA_C"/>
    <property type="match status" value="1"/>
</dbReference>
<feature type="domain" description="HipA-like C-terminal" evidence="5">
    <location>
        <begin position="170"/>
        <end position="393"/>
    </location>
</feature>
<sequence>MTKRKTGPFRPIPLLNVEIDLDGVRRQVGRLAWRDRVAYFEYDQAFLTSGLDLSPFRLKLGPGLMEGPPRPFDGLHGLFNDSLPDGWGRLLMDRKLYRIGLHPGQLTPLDRLAWVGAHGMGALIYRPEHPPLAEGYDGMLDLDKLAGEARKVLNDSPRAVLDELLAVGGSPHGARPKALVGLANDHSLLIHGVDEMPEGFDPWMVKFRAAADPIDIGAIENAYAGMAGAAGVDMPPTKLFPARKGPGFFGIKRFDRVYNRRVHMHTVSGLLNASHEHPSIGYGHLLRVAWTLVRRQSAVEQIFTRMAFNVFAFNRDDHTKNHSFMMAPDGAWLSAPAYDVTFSMGHGGEHALDVAGSGNPSIEHVLKLADEVGIGRSKAQEIIDRVRSATSRWPEFAAAGGVSKKSLAVIDLHLNGPRKPARRPRPAGGAAVETGGRP</sequence>
<accession>A0A512DQH2</accession>
<comment type="similarity">
    <text evidence="1">Belongs to the HipA Ser/Thr kinase family.</text>
</comment>
<evidence type="ECO:0000313" key="8">
    <source>
        <dbReference type="Proteomes" id="UP000321523"/>
    </source>
</evidence>
<dbReference type="Pfam" id="PF13657">
    <property type="entry name" value="Couple_hipA"/>
    <property type="match status" value="1"/>
</dbReference>
<dbReference type="RefSeq" id="WP_052831742.1">
    <property type="nucleotide sequence ID" value="NZ_BJYZ01000012.1"/>
</dbReference>
<dbReference type="EMBL" id="BJYZ01000012">
    <property type="protein sequence ID" value="GEO38709.1"/>
    <property type="molecule type" value="Genomic_DNA"/>
</dbReference>
<dbReference type="PANTHER" id="PTHR37419">
    <property type="entry name" value="SERINE/THREONINE-PROTEIN KINASE TOXIN HIPA"/>
    <property type="match status" value="1"/>
</dbReference>
<keyword evidence="2" id="KW-0808">Transferase</keyword>
<dbReference type="InterPro" id="IPR012893">
    <property type="entry name" value="HipA-like_C"/>
</dbReference>
<name>A0A512DQH2_9PROT</name>
<dbReference type="PANTHER" id="PTHR37419:SF8">
    <property type="entry name" value="TOXIN YJJJ"/>
    <property type="match status" value="1"/>
</dbReference>
<evidence type="ECO:0000256" key="2">
    <source>
        <dbReference type="ARBA" id="ARBA00022679"/>
    </source>
</evidence>
<keyword evidence="8" id="KW-1185">Reference proteome</keyword>
<evidence type="ECO:0000259" key="5">
    <source>
        <dbReference type="Pfam" id="PF07804"/>
    </source>
</evidence>
<dbReference type="Proteomes" id="UP000321523">
    <property type="component" value="Unassembled WGS sequence"/>
</dbReference>
<evidence type="ECO:0000313" key="7">
    <source>
        <dbReference type="EMBL" id="GEO38709.1"/>
    </source>
</evidence>
<dbReference type="InterPro" id="IPR017508">
    <property type="entry name" value="HipA_N1"/>
</dbReference>
<comment type="caution">
    <text evidence="7">The sequence shown here is derived from an EMBL/GenBank/DDBJ whole genome shotgun (WGS) entry which is preliminary data.</text>
</comment>
<evidence type="ECO:0000259" key="6">
    <source>
        <dbReference type="Pfam" id="PF13657"/>
    </source>
</evidence>
<protein>
    <submittedName>
        <fullName evidence="7">Toxin HipA</fullName>
    </submittedName>
</protein>
<feature type="region of interest" description="Disordered" evidence="4">
    <location>
        <begin position="415"/>
        <end position="438"/>
    </location>
</feature>
<dbReference type="GO" id="GO:0005829">
    <property type="term" value="C:cytosol"/>
    <property type="evidence" value="ECO:0007669"/>
    <property type="project" value="TreeGrafter"/>
</dbReference>
<proteinExistence type="inferred from homology"/>
<evidence type="ECO:0000256" key="3">
    <source>
        <dbReference type="ARBA" id="ARBA00022777"/>
    </source>
</evidence>
<dbReference type="InterPro" id="IPR052028">
    <property type="entry name" value="HipA_Ser/Thr_kinase"/>
</dbReference>
<reference evidence="7 8" key="1">
    <citation type="submission" date="2019-07" db="EMBL/GenBank/DDBJ databases">
        <title>Whole genome shotgun sequence of Skermanella aerolata NBRC 106429.</title>
        <authorList>
            <person name="Hosoyama A."/>
            <person name="Uohara A."/>
            <person name="Ohji S."/>
            <person name="Ichikawa N."/>
        </authorList>
    </citation>
    <scope>NUCLEOTIDE SEQUENCE [LARGE SCALE GENOMIC DNA]</scope>
    <source>
        <strain evidence="7 8">NBRC 106429</strain>
    </source>
</reference>
<dbReference type="GO" id="GO:0004674">
    <property type="term" value="F:protein serine/threonine kinase activity"/>
    <property type="evidence" value="ECO:0007669"/>
    <property type="project" value="TreeGrafter"/>
</dbReference>